<keyword evidence="1" id="KW-0479">Metal-binding</keyword>
<organism evidence="2 3">
    <name type="scientific">Sulfuriferula plumbiphila</name>
    <dbReference type="NCBI Taxonomy" id="171865"/>
    <lineage>
        <taxon>Bacteria</taxon>
        <taxon>Pseudomonadati</taxon>
        <taxon>Pseudomonadota</taxon>
        <taxon>Betaproteobacteria</taxon>
        <taxon>Nitrosomonadales</taxon>
        <taxon>Sulfuricellaceae</taxon>
        <taxon>Sulfuriferula</taxon>
    </lineage>
</organism>
<gene>
    <name evidence="2" type="ORF">TPL01_21770</name>
</gene>
<evidence type="ECO:0000313" key="2">
    <source>
        <dbReference type="EMBL" id="GEP31039.1"/>
    </source>
</evidence>
<dbReference type="InterPro" id="IPR018527">
    <property type="entry name" value="Rubredoxin_Fe_BS"/>
</dbReference>
<dbReference type="RefSeq" id="WP_147073659.1">
    <property type="nucleotide sequence ID" value="NZ_AP021884.1"/>
</dbReference>
<proteinExistence type="predicted"/>
<dbReference type="PANTHER" id="PTHR43861">
    <property type="entry name" value="TRANS-ACONITATE 2-METHYLTRANSFERASE-RELATED"/>
    <property type="match status" value="1"/>
</dbReference>
<dbReference type="Gene3D" id="3.40.50.150">
    <property type="entry name" value="Vaccinia Virus protein VP39"/>
    <property type="match status" value="1"/>
</dbReference>
<dbReference type="CDD" id="cd02440">
    <property type="entry name" value="AdoMet_MTases"/>
    <property type="match status" value="1"/>
</dbReference>
<dbReference type="GO" id="GO:0008168">
    <property type="term" value="F:methyltransferase activity"/>
    <property type="evidence" value="ECO:0007669"/>
    <property type="project" value="UniProtKB-KW"/>
</dbReference>
<evidence type="ECO:0000313" key="3">
    <source>
        <dbReference type="Proteomes" id="UP000321337"/>
    </source>
</evidence>
<name>A0A512L982_9PROT</name>
<keyword evidence="2" id="KW-0808">Transferase</keyword>
<protein>
    <submittedName>
        <fullName evidence="2">Methyltransferase</fullName>
    </submittedName>
</protein>
<dbReference type="Proteomes" id="UP000321337">
    <property type="component" value="Unassembled WGS sequence"/>
</dbReference>
<evidence type="ECO:0000256" key="1">
    <source>
        <dbReference type="ARBA" id="ARBA00022723"/>
    </source>
</evidence>
<dbReference type="AlphaFoldDB" id="A0A512L982"/>
<dbReference type="SUPFAM" id="SSF53335">
    <property type="entry name" value="S-adenosyl-L-methionine-dependent methyltransferases"/>
    <property type="match status" value="1"/>
</dbReference>
<dbReference type="Pfam" id="PF13489">
    <property type="entry name" value="Methyltransf_23"/>
    <property type="match status" value="1"/>
</dbReference>
<keyword evidence="2" id="KW-0489">Methyltransferase</keyword>
<comment type="caution">
    <text evidence="2">The sequence shown here is derived from an EMBL/GenBank/DDBJ whole genome shotgun (WGS) entry which is preliminary data.</text>
</comment>
<dbReference type="GO" id="GO:0032259">
    <property type="term" value="P:methylation"/>
    <property type="evidence" value="ECO:0007669"/>
    <property type="project" value="UniProtKB-KW"/>
</dbReference>
<dbReference type="GO" id="GO:0046872">
    <property type="term" value="F:metal ion binding"/>
    <property type="evidence" value="ECO:0007669"/>
    <property type="project" value="UniProtKB-KW"/>
</dbReference>
<accession>A0A512L982</accession>
<dbReference type="InterPro" id="IPR029063">
    <property type="entry name" value="SAM-dependent_MTases_sf"/>
</dbReference>
<dbReference type="OrthoDB" id="9790457at2"/>
<keyword evidence="3" id="KW-1185">Reference proteome</keyword>
<sequence>MKVCLKCGDGFVSSDWLCPACGFSPPQRFGYTCFAPEIAERSEGFNAYLFEQFAAIESSHFWFKGRNELIADMLASYFPVAQNLLEIGCGTGVVLAGIRQRFPDLSLTGTEALVSGLGYAAKRVADATVFQMDARAIPFDAEFEVIGAFDVLEHIEEDERVLRQMYRACRQGGGIILTVPQHPFLWSATDEYACHKRRYTRQELVGKVESAGFIVQRVSSFVSLLLPLMVLSRLLQRKPATESNPIDAGFKIGNPLNRVLGFVLELERFAIKRGASFPMGGSLLLVGRK</sequence>
<dbReference type="PROSITE" id="PS00202">
    <property type="entry name" value="RUBREDOXIN"/>
    <property type="match status" value="1"/>
</dbReference>
<dbReference type="EMBL" id="BKAD01000023">
    <property type="protein sequence ID" value="GEP31039.1"/>
    <property type="molecule type" value="Genomic_DNA"/>
</dbReference>
<reference evidence="2 3" key="1">
    <citation type="submission" date="2019-07" db="EMBL/GenBank/DDBJ databases">
        <title>Whole genome shotgun sequence of Thiobacillus plumbophilus NBRC 107929.</title>
        <authorList>
            <person name="Hosoyama A."/>
            <person name="Uohara A."/>
            <person name="Ohji S."/>
            <person name="Ichikawa N."/>
        </authorList>
    </citation>
    <scope>NUCLEOTIDE SEQUENCE [LARGE SCALE GENOMIC DNA]</scope>
    <source>
        <strain evidence="2 3">NBRC 107929</strain>
    </source>
</reference>